<dbReference type="GO" id="GO:0004519">
    <property type="term" value="F:endonuclease activity"/>
    <property type="evidence" value="ECO:0007669"/>
    <property type="project" value="UniProtKB-KW"/>
</dbReference>
<name>A0A0J9EAR7_9RHOB</name>
<keyword evidence="3" id="KW-0812">Transmembrane</keyword>
<proteinExistence type="predicted"/>
<dbReference type="STRING" id="1675527.AIOL_003739"/>
<evidence type="ECO:0000313" key="6">
    <source>
        <dbReference type="EMBL" id="KMW58759.1"/>
    </source>
</evidence>
<keyword evidence="6" id="KW-0378">Hydrolase</keyword>
<dbReference type="Gene3D" id="3.40.570.10">
    <property type="entry name" value="Extracellular Endonuclease, subunit A"/>
    <property type="match status" value="1"/>
</dbReference>
<evidence type="ECO:0000256" key="1">
    <source>
        <dbReference type="PIRSR" id="PIRSR640255-1"/>
    </source>
</evidence>
<dbReference type="Proteomes" id="UP000037178">
    <property type="component" value="Unassembled WGS sequence"/>
</dbReference>
<keyword evidence="2" id="KW-0479">Metal-binding</keyword>
<evidence type="ECO:0000256" key="2">
    <source>
        <dbReference type="PIRSR" id="PIRSR640255-2"/>
    </source>
</evidence>
<feature type="transmembrane region" description="Helical" evidence="3">
    <location>
        <begin position="85"/>
        <end position="111"/>
    </location>
</feature>
<dbReference type="AlphaFoldDB" id="A0A0J9EAR7"/>
<dbReference type="InterPro" id="IPR009003">
    <property type="entry name" value="Peptidase_S1_PA"/>
</dbReference>
<dbReference type="GO" id="GO:0046872">
    <property type="term" value="F:metal ion binding"/>
    <property type="evidence" value="ECO:0007669"/>
    <property type="project" value="UniProtKB-KW"/>
</dbReference>
<keyword evidence="6" id="KW-0540">Nuclease</keyword>
<keyword evidence="3" id="KW-0472">Membrane</keyword>
<dbReference type="Pfam" id="PF13365">
    <property type="entry name" value="Trypsin_2"/>
    <property type="match status" value="1"/>
</dbReference>
<dbReference type="InterPro" id="IPR020821">
    <property type="entry name" value="ENPP1-3/EXOG-like_nuc-like"/>
</dbReference>
<dbReference type="InterPro" id="IPR040255">
    <property type="entry name" value="Non-specific_endonuclease"/>
</dbReference>
<dbReference type="PATRIC" id="fig|1675527.3.peg.3919"/>
<reference evidence="6 7" key="1">
    <citation type="submission" date="2015-06" db="EMBL/GenBank/DDBJ databases">
        <title>Draft genome sequence of an Alphaproteobacteria species associated to the Mediterranean sponge Oscarella lobularis.</title>
        <authorList>
            <person name="Jourda C."/>
            <person name="Santini S."/>
            <person name="Claverie J.-M."/>
        </authorList>
    </citation>
    <scope>NUCLEOTIDE SEQUENCE [LARGE SCALE GENOMIC DNA]</scope>
    <source>
        <strain evidence="6">IGS</strain>
    </source>
</reference>
<keyword evidence="3" id="KW-1133">Transmembrane helix</keyword>
<evidence type="ECO:0000259" key="4">
    <source>
        <dbReference type="SMART" id="SM00477"/>
    </source>
</evidence>
<dbReference type="SMART" id="SM00892">
    <property type="entry name" value="Endonuclease_NS"/>
    <property type="match status" value="1"/>
</dbReference>
<dbReference type="PANTHER" id="PTHR13966">
    <property type="entry name" value="ENDONUCLEASE RELATED"/>
    <property type="match status" value="1"/>
</dbReference>
<dbReference type="SUPFAM" id="SSF54060">
    <property type="entry name" value="His-Me finger endonucleases"/>
    <property type="match status" value="1"/>
</dbReference>
<sequence>MRGQTFGGPYSATITEVPTRFPKLYFCRIRASLFDMESFFGITLRMILGRDVTYIFLGALFLIVGFGLLFSPYRHEIRETASATISTMFLTFTWVKVIYSMILVGLIFLFASEIRRIWLDTRTTIGSFIYIEEAVEKEEIGRSLGLSVIERHSDLRWRFSNVEPSEFETERQLMPVTGPPIERAETVLTDLQITVQEIPVTNILEKLRRWVGGPRELSGTISKLGSDYRAALQLVDQDIVLADGRKLPSTLHFQGAGDYGQIAFDLACSLIWLDAAKLGKDIAVIGREEFCNWTMRWTEYQTLAHRLRRNGKLSRDEVTKVESALTALTHAIDNGAKYPKFWSLRADFSNLLPNEKRNALLVRIQNDQLNYLTLLRLDPKDSLARNKDVTDAEAYRVLAEARPALVVSDGAVVDEARHLWKRALDYEASKEAIKRAARATGLFRIYAPEAGETFASTPVMGIAIGPNLIATMAYSILDDGLRAGGDGSELIAIPGEYTAEFVFADAWPEDTDATTPRLPIKRILYLSRSDDTRPELALLEIERHDVAAFPPLTADLEQNAQVGVNDFAFLIGFPNLDARLPKEFMENLLGEKGGGVKRIMPGQVLAVPAPGTPSNASVLSGGSIVVDASTSGGTGGAPLISLSTGRLVGLNVAGRWQTLRDGKFAYVRPVSWMFDGGALRAYMRENVGNLSLDGLAAQVPDIKKRDVENVLAMLQLEPMDPEEVSPDPGKLQPDMTPGYDSDFLKLSIPFPAARGDLMAVASDPLHYVHHTIVMHNERRFPVIAAENIDSGRLIQMRRSGQWMLDPRLAAAQQADNQLYARNALDRGHLVRPRNVTWGGLIVAERAERTAYYYTNATPQHEEFNRRTWRELENGISSFLENGGLKATVFSGPVLSEADPIYRDVQIPLAYWKVLITEIDGIPSAVGYVLRQTIAVDGDELTGAAEPFDVVNSQVSIAEIEEITGLDFGSVRDLPPIMFLGISTGN</sequence>
<dbReference type="EMBL" id="LFTY01000002">
    <property type="protein sequence ID" value="KMW58759.1"/>
    <property type="molecule type" value="Genomic_DNA"/>
</dbReference>
<keyword evidence="6" id="KW-0255">Endonuclease</keyword>
<gene>
    <name evidence="6" type="ORF">AIOL_003739</name>
</gene>
<comment type="caution">
    <text evidence="6">The sequence shown here is derived from an EMBL/GenBank/DDBJ whole genome shotgun (WGS) entry which is preliminary data.</text>
</comment>
<dbReference type="GO" id="GO:0003676">
    <property type="term" value="F:nucleic acid binding"/>
    <property type="evidence" value="ECO:0007669"/>
    <property type="project" value="InterPro"/>
</dbReference>
<dbReference type="Pfam" id="PF01223">
    <property type="entry name" value="Endonuclease_NS"/>
    <property type="match status" value="1"/>
</dbReference>
<evidence type="ECO:0000256" key="3">
    <source>
        <dbReference type="SAM" id="Phobius"/>
    </source>
</evidence>
<organism evidence="6 7">
    <name type="scientific">Candidatus Rhodobacter oscarellae</name>
    <dbReference type="NCBI Taxonomy" id="1675527"/>
    <lineage>
        <taxon>Bacteria</taxon>
        <taxon>Pseudomonadati</taxon>
        <taxon>Pseudomonadota</taxon>
        <taxon>Alphaproteobacteria</taxon>
        <taxon>Rhodobacterales</taxon>
        <taxon>Rhodobacter group</taxon>
        <taxon>Rhodobacter</taxon>
    </lineage>
</organism>
<evidence type="ECO:0000259" key="5">
    <source>
        <dbReference type="SMART" id="SM00892"/>
    </source>
</evidence>
<keyword evidence="7" id="KW-1185">Reference proteome</keyword>
<dbReference type="SMART" id="SM00477">
    <property type="entry name" value="NUC"/>
    <property type="match status" value="1"/>
</dbReference>
<feature type="active site" description="Proton acceptor" evidence="1">
    <location>
        <position position="828"/>
    </location>
</feature>
<protein>
    <submittedName>
        <fullName evidence="6">DNA/RNA non-specific endonuclease</fullName>
    </submittedName>
</protein>
<dbReference type="InterPro" id="IPR001604">
    <property type="entry name" value="Endo_G_ENPP1-like_dom"/>
</dbReference>
<evidence type="ECO:0000313" key="7">
    <source>
        <dbReference type="Proteomes" id="UP000037178"/>
    </source>
</evidence>
<dbReference type="InterPro" id="IPR044925">
    <property type="entry name" value="His-Me_finger_sf"/>
</dbReference>
<feature type="transmembrane region" description="Helical" evidence="3">
    <location>
        <begin position="54"/>
        <end position="73"/>
    </location>
</feature>
<feature type="domain" description="ENPP1-3/EXOG-like endonuclease/phosphodiesterase" evidence="4">
    <location>
        <begin position="767"/>
        <end position="974"/>
    </location>
</feature>
<dbReference type="SUPFAM" id="SSF50494">
    <property type="entry name" value="Trypsin-like serine proteases"/>
    <property type="match status" value="1"/>
</dbReference>
<dbReference type="GO" id="GO:0016787">
    <property type="term" value="F:hydrolase activity"/>
    <property type="evidence" value="ECO:0007669"/>
    <property type="project" value="InterPro"/>
</dbReference>
<dbReference type="PANTHER" id="PTHR13966:SF5">
    <property type="entry name" value="ENDONUCLEASE G, MITOCHONDRIAL"/>
    <property type="match status" value="1"/>
</dbReference>
<feature type="domain" description="DNA/RNA non-specific endonuclease/pyrophosphatase/phosphodiesterase" evidence="5">
    <location>
        <begin position="766"/>
        <end position="973"/>
    </location>
</feature>
<dbReference type="InterPro" id="IPR044929">
    <property type="entry name" value="DNA/RNA_non-sp_Endonuclease_sf"/>
</dbReference>
<feature type="binding site" evidence="2">
    <location>
        <position position="864"/>
    </location>
    <ligand>
        <name>Mg(2+)</name>
        <dbReference type="ChEBI" id="CHEBI:18420"/>
        <note>catalytic</note>
    </ligand>
</feature>
<accession>A0A0J9EAR7</accession>